<name>A0ABW3QA51_9BACT</name>
<sequence>MKVLIASYVFLLIRVTVWAQPVSPARTVSPEKMREVYEQVKTPYKYGIVLPQPDKGRMVDSPTIFRKGETWCMTYIIFDGKGYETWLAQSADLLHWTKQGRLMSFTDNTWDATQKAGYVALVNTDWGGSYEVEKFQDKYWLSYLGGSEKGYEAGRLGIGMASTTDLSQPKEVTRLPKPVLSAVDKDARWYDNKTIYKSLVIRDREKKTGYPFVMYYNAKGEKPDAEGKGFENIAMAVSNDMTHWKRHGREPLITRKTGICGDAQITKIGDVYVMFYFGAFWKPGAFERFACSYDLVNWTDWSGDDLIAPSESYDKTYAHKPWVIKWKGVVYHFYNAVGDQGRVIAVATSKDLGKSSVGQ</sequence>
<comment type="caution">
    <text evidence="2">The sequence shown here is derived from an EMBL/GenBank/DDBJ whole genome shotgun (WGS) entry which is preliminary data.</text>
</comment>
<keyword evidence="1" id="KW-0732">Signal</keyword>
<evidence type="ECO:0000256" key="1">
    <source>
        <dbReference type="SAM" id="SignalP"/>
    </source>
</evidence>
<feature type="chain" id="PRO_5046754362" evidence="1">
    <location>
        <begin position="20"/>
        <end position="359"/>
    </location>
</feature>
<dbReference type="InterPro" id="IPR023296">
    <property type="entry name" value="Glyco_hydro_beta-prop_sf"/>
</dbReference>
<organism evidence="2 3">
    <name type="scientific">Larkinella insperata</name>
    <dbReference type="NCBI Taxonomy" id="332158"/>
    <lineage>
        <taxon>Bacteria</taxon>
        <taxon>Pseudomonadati</taxon>
        <taxon>Bacteroidota</taxon>
        <taxon>Cytophagia</taxon>
        <taxon>Cytophagales</taxon>
        <taxon>Spirosomataceae</taxon>
        <taxon>Larkinella</taxon>
    </lineage>
</organism>
<gene>
    <name evidence="2" type="ORF">ACFQ4C_24760</name>
</gene>
<dbReference type="SUPFAM" id="SSF75005">
    <property type="entry name" value="Arabinanase/levansucrase/invertase"/>
    <property type="match status" value="2"/>
</dbReference>
<reference evidence="3" key="1">
    <citation type="journal article" date="2019" name="Int. J. Syst. Evol. Microbiol.">
        <title>The Global Catalogue of Microorganisms (GCM) 10K type strain sequencing project: providing services to taxonomists for standard genome sequencing and annotation.</title>
        <authorList>
            <consortium name="The Broad Institute Genomics Platform"/>
            <consortium name="The Broad Institute Genome Sequencing Center for Infectious Disease"/>
            <person name="Wu L."/>
            <person name="Ma J."/>
        </authorList>
    </citation>
    <scope>NUCLEOTIDE SEQUENCE [LARGE SCALE GENOMIC DNA]</scope>
    <source>
        <strain evidence="3">CCUG 55608</strain>
    </source>
</reference>
<dbReference type="Proteomes" id="UP001597116">
    <property type="component" value="Unassembled WGS sequence"/>
</dbReference>
<feature type="signal peptide" evidence="1">
    <location>
        <begin position="1"/>
        <end position="19"/>
    </location>
</feature>
<accession>A0ABW3QA51</accession>
<dbReference type="EMBL" id="JBHTLP010000021">
    <property type="protein sequence ID" value="MFD1144362.1"/>
    <property type="molecule type" value="Genomic_DNA"/>
</dbReference>
<keyword evidence="3" id="KW-1185">Reference proteome</keyword>
<evidence type="ECO:0000313" key="2">
    <source>
        <dbReference type="EMBL" id="MFD1144362.1"/>
    </source>
</evidence>
<evidence type="ECO:0000313" key="3">
    <source>
        <dbReference type="Proteomes" id="UP001597116"/>
    </source>
</evidence>
<proteinExistence type="predicted"/>
<protein>
    <submittedName>
        <fullName evidence="2">Glycosylase</fullName>
    </submittedName>
</protein>
<dbReference type="RefSeq" id="WP_265988796.1">
    <property type="nucleotide sequence ID" value="NZ_CP110973.1"/>
</dbReference>
<dbReference type="Gene3D" id="2.115.10.20">
    <property type="entry name" value="Glycosyl hydrolase domain, family 43"/>
    <property type="match status" value="2"/>
</dbReference>